<sequence>MRYEMQCCICNFERASQPALDYTRSNVIGEYFLLGVLQGLEHVQLYSTHWLSINYSGKATITSQWYLQIKSEA</sequence>
<dbReference type="EMBL" id="UNSH01000064">
    <property type="protein sequence ID" value="SZF04194.1"/>
    <property type="molecule type" value="Genomic_DNA"/>
</dbReference>
<dbReference type="AlphaFoldDB" id="A0A383UV19"/>
<dbReference type="VEuPathDB" id="FungiDB:BLGHR1_14990"/>
<proteinExistence type="predicted"/>
<reference evidence="1 2" key="1">
    <citation type="submission" date="2017-11" db="EMBL/GenBank/DDBJ databases">
        <authorList>
            <person name="Kracher B."/>
        </authorList>
    </citation>
    <scope>NUCLEOTIDE SEQUENCE [LARGE SCALE GENOMIC DNA]</scope>
    <source>
        <strain evidence="1 2">RACE1</strain>
    </source>
</reference>
<protein>
    <submittedName>
        <fullName evidence="1">Uncharacterized protein</fullName>
    </submittedName>
</protein>
<gene>
    <name evidence="1" type="ORF">BLGHR1_14990</name>
</gene>
<accession>A0A383UV19</accession>
<name>A0A383UV19_BLUHO</name>
<evidence type="ECO:0000313" key="1">
    <source>
        <dbReference type="EMBL" id="SZF04194.1"/>
    </source>
</evidence>
<dbReference type="Proteomes" id="UP000275772">
    <property type="component" value="Unassembled WGS sequence"/>
</dbReference>
<organism evidence="1 2">
    <name type="scientific">Blumeria hordei</name>
    <name type="common">Barley powdery mildew</name>
    <name type="synonym">Blumeria graminis f. sp. hordei</name>
    <dbReference type="NCBI Taxonomy" id="2867405"/>
    <lineage>
        <taxon>Eukaryota</taxon>
        <taxon>Fungi</taxon>
        <taxon>Dikarya</taxon>
        <taxon>Ascomycota</taxon>
        <taxon>Pezizomycotina</taxon>
        <taxon>Leotiomycetes</taxon>
        <taxon>Erysiphales</taxon>
        <taxon>Erysiphaceae</taxon>
        <taxon>Blumeria</taxon>
    </lineage>
</organism>
<evidence type="ECO:0000313" key="2">
    <source>
        <dbReference type="Proteomes" id="UP000275772"/>
    </source>
</evidence>